<feature type="domain" description="Nephrocystin 3-like N-terminal" evidence="6">
    <location>
        <begin position="181"/>
        <end position="344"/>
    </location>
</feature>
<feature type="repeat" description="ANK" evidence="3">
    <location>
        <begin position="691"/>
        <end position="723"/>
    </location>
</feature>
<feature type="repeat" description="ANK" evidence="3">
    <location>
        <begin position="1021"/>
        <end position="1053"/>
    </location>
</feature>
<comment type="caution">
    <text evidence="7">The sequence shown here is derived from an EMBL/GenBank/DDBJ whole genome shotgun (WGS) entry which is preliminary data.</text>
</comment>
<keyword evidence="1" id="KW-0677">Repeat</keyword>
<dbReference type="OrthoDB" id="1577640at2759"/>
<dbReference type="Gene3D" id="3.40.50.300">
    <property type="entry name" value="P-loop containing nucleotide triphosphate hydrolases"/>
    <property type="match status" value="1"/>
</dbReference>
<evidence type="ECO:0000256" key="3">
    <source>
        <dbReference type="PROSITE-ProRule" id="PRU00023"/>
    </source>
</evidence>
<feature type="repeat" description="ANK" evidence="3">
    <location>
        <begin position="658"/>
        <end position="690"/>
    </location>
</feature>
<proteinExistence type="predicted"/>
<feature type="repeat" description="ANK" evidence="3">
    <location>
        <begin position="757"/>
        <end position="789"/>
    </location>
</feature>
<feature type="repeat" description="ANK" evidence="3">
    <location>
        <begin position="856"/>
        <end position="888"/>
    </location>
</feature>
<dbReference type="PANTHER" id="PTHR23206:SF7">
    <property type="entry name" value="PROTEIN KINASE DOMAIN-CONTAINING PROTEIN"/>
    <property type="match status" value="1"/>
</dbReference>
<protein>
    <submittedName>
        <fullName evidence="7">Ankyrin repeat-containing domain protein</fullName>
    </submittedName>
</protein>
<dbReference type="EMBL" id="JAADJZ010000005">
    <property type="protein sequence ID" value="KAF2875355.1"/>
    <property type="molecule type" value="Genomic_DNA"/>
</dbReference>
<feature type="domain" description="GPI inositol-deacylase winged helix" evidence="5">
    <location>
        <begin position="449"/>
        <end position="550"/>
    </location>
</feature>
<evidence type="ECO:0000313" key="8">
    <source>
        <dbReference type="Proteomes" id="UP000481861"/>
    </source>
</evidence>
<organism evidence="7 8">
    <name type="scientific">Massariosphaeria phaeospora</name>
    <dbReference type="NCBI Taxonomy" id="100035"/>
    <lineage>
        <taxon>Eukaryota</taxon>
        <taxon>Fungi</taxon>
        <taxon>Dikarya</taxon>
        <taxon>Ascomycota</taxon>
        <taxon>Pezizomycotina</taxon>
        <taxon>Dothideomycetes</taxon>
        <taxon>Pleosporomycetidae</taxon>
        <taxon>Pleosporales</taxon>
        <taxon>Pleosporales incertae sedis</taxon>
        <taxon>Massariosphaeria</taxon>
    </lineage>
</organism>
<feature type="repeat" description="ANK" evidence="3">
    <location>
        <begin position="823"/>
        <end position="855"/>
    </location>
</feature>
<dbReference type="SUPFAM" id="SSF48403">
    <property type="entry name" value="Ankyrin repeat"/>
    <property type="match status" value="2"/>
</dbReference>
<dbReference type="Gene3D" id="1.25.40.20">
    <property type="entry name" value="Ankyrin repeat-containing domain"/>
    <property type="match status" value="4"/>
</dbReference>
<name>A0A7C8MFI3_9PLEO</name>
<dbReference type="InterPro" id="IPR036770">
    <property type="entry name" value="Ankyrin_rpt-contain_sf"/>
</dbReference>
<dbReference type="InterPro" id="IPR002110">
    <property type="entry name" value="Ankyrin_rpt"/>
</dbReference>
<dbReference type="AlphaFoldDB" id="A0A7C8MFI3"/>
<gene>
    <name evidence="7" type="ORF">BDV95DRAFT_604111</name>
</gene>
<dbReference type="InterPro" id="IPR056884">
    <property type="entry name" value="NPHP3-like_N"/>
</dbReference>
<feature type="repeat" description="ANK" evidence="3">
    <location>
        <begin position="790"/>
        <end position="822"/>
    </location>
</feature>
<feature type="repeat" description="ANK" evidence="3">
    <location>
        <begin position="889"/>
        <end position="921"/>
    </location>
</feature>
<evidence type="ECO:0000259" key="4">
    <source>
        <dbReference type="Pfam" id="PF17107"/>
    </source>
</evidence>
<dbReference type="InterPro" id="IPR031352">
    <property type="entry name" value="SesA"/>
</dbReference>
<dbReference type="Pfam" id="PF00023">
    <property type="entry name" value="Ank"/>
    <property type="match status" value="2"/>
</dbReference>
<dbReference type="PROSITE" id="PS50297">
    <property type="entry name" value="ANK_REP_REGION"/>
    <property type="match status" value="14"/>
</dbReference>
<dbReference type="Pfam" id="PF22939">
    <property type="entry name" value="WHD_GPIID"/>
    <property type="match status" value="1"/>
</dbReference>
<evidence type="ECO:0000259" key="6">
    <source>
        <dbReference type="Pfam" id="PF24883"/>
    </source>
</evidence>
<dbReference type="PROSITE" id="PS50088">
    <property type="entry name" value="ANK_REPEAT"/>
    <property type="match status" value="15"/>
</dbReference>
<keyword evidence="8" id="KW-1185">Reference proteome</keyword>
<dbReference type="InterPro" id="IPR054471">
    <property type="entry name" value="GPIID_WHD"/>
</dbReference>
<feature type="repeat" description="ANK" evidence="3">
    <location>
        <begin position="724"/>
        <end position="756"/>
    </location>
</feature>
<dbReference type="Proteomes" id="UP000481861">
    <property type="component" value="Unassembled WGS sequence"/>
</dbReference>
<feature type="repeat" description="ANK" evidence="3">
    <location>
        <begin position="1087"/>
        <end position="1119"/>
    </location>
</feature>
<dbReference type="SUPFAM" id="SSF52540">
    <property type="entry name" value="P-loop containing nucleoside triphosphate hydrolases"/>
    <property type="match status" value="1"/>
</dbReference>
<evidence type="ECO:0000256" key="2">
    <source>
        <dbReference type="ARBA" id="ARBA00023043"/>
    </source>
</evidence>
<sequence length="1180" mass="126662">MAEALVVVSVVASIVQLVDFSTRVVSRLDDFYSVAKEVPESFRHVKTELPLLATTLAQLKGSISTTSVADKSTEALVPVIAGCNEQVTQLDAILKKTLPEANDSLRIKSKKAIVSLHYDSKVESITKTLRNYVGILTFYYAAALSTLQPLTDVKLCKIRQWLSAPDPSTNYQKALKLRQADTGLWFLESDAYTRWKSAATTPLWLYGIPGCGKTILSSTVLQDVHQHCQDDPGKVIAYFFFDFNDVKKQNPEMMVRSLLCQLSQQSIKVPASLDALFSSCESGQRQPSTRALVDALQSIIQDLPQIYIVLDALDECAERVELMEMFEMTVKWKVPNLHLLVTSRRERDIESSLEGCLDPQNSICLQSKVVDKDIQHYVRQRLSDDKALSKWSKDIALRQEIETALMEGSKGMFRWAVCQLDTLGKCRNRAMLRKALAALPPTLDTTYDRIMCAIAEEDVDYAIRVLQWLAFSDRPLAVDEVAEVIAIDVARDPAFDREEVLEDPLEALDICSSLVTIATDDSNGRLESTRQVAVLAHYSVKEYLVSDRIQRGQAARYSMQIAACHSTIAKACLEYLGQFQKPGPIAEDMFGKCKLARYSAEFWLSHAQKAGDRAAETSWAAPALRLLSRDNAAYLNWIRIHNPDRPWEGSKFERVIERTPNPLYYTALYGLEEVTRLLLDEGADVNAQGGRYGNALQAASSGGHEAVVRLLVDKGADVNAQGGDYSNALQVASWGGHEAVVRLLVDKGADVNAQGGHYGNALQAASEGGHEAVVRLLVDKGADVNAQGGDYSNALQVASWGGHEAVVRLLVDKGADVNAQGGDYSNALQAASSGGHEAVVRLLVDKGADVNAQGGHYGNALQAASSGGHEAVVRLLVDKGADVNAQGGHYGNALQVASWGGHEAVVRLLVDKGADVNAQGGHYGNALQAASSGGHEAVVRLLVDKGADVNAQGGFYDNALQAALKGGHEAVVRLLVDKGADVNAQGGHYGNALQAALLGGHEAVVRLLVDKGADVNAQGGDYSNALQVASWGGHEAVVRLLVDKGADVNAQGGHYGNALQAASSGGHEAVVRLLVDKGADVNAQGGFYDNALCAASSGGHEAVVRLLVDKGADVNAQGGDCSNALQAASWRGHEAVVRLLVDKGANVNAQGGRYGNALQAASSRSHEAVVRLLVDKGAVT</sequence>
<feature type="repeat" description="ANK" evidence="3">
    <location>
        <begin position="1054"/>
        <end position="1086"/>
    </location>
</feature>
<feature type="domain" description="NACHT-NTPase and P-loop NTPases N-terminal" evidence="4">
    <location>
        <begin position="11"/>
        <end position="135"/>
    </location>
</feature>
<dbReference type="GO" id="GO:0005737">
    <property type="term" value="C:cytoplasm"/>
    <property type="evidence" value="ECO:0007669"/>
    <property type="project" value="TreeGrafter"/>
</dbReference>
<feature type="repeat" description="ANK" evidence="3">
    <location>
        <begin position="955"/>
        <end position="987"/>
    </location>
</feature>
<reference evidence="7 8" key="1">
    <citation type="submission" date="2020-01" db="EMBL/GenBank/DDBJ databases">
        <authorList>
            <consortium name="DOE Joint Genome Institute"/>
            <person name="Haridas S."/>
            <person name="Albert R."/>
            <person name="Binder M."/>
            <person name="Bloem J."/>
            <person name="Labutti K."/>
            <person name="Salamov A."/>
            <person name="Andreopoulos B."/>
            <person name="Baker S.E."/>
            <person name="Barry K."/>
            <person name="Bills G."/>
            <person name="Bluhm B.H."/>
            <person name="Cannon C."/>
            <person name="Castanera R."/>
            <person name="Culley D.E."/>
            <person name="Daum C."/>
            <person name="Ezra D."/>
            <person name="Gonzalez J.B."/>
            <person name="Henrissat B."/>
            <person name="Kuo A."/>
            <person name="Liang C."/>
            <person name="Lipzen A."/>
            <person name="Lutzoni F."/>
            <person name="Magnuson J."/>
            <person name="Mondo S."/>
            <person name="Nolan M."/>
            <person name="Ohm R."/>
            <person name="Pangilinan J."/>
            <person name="Park H.-J.H."/>
            <person name="Ramirez L."/>
            <person name="Alfaro M."/>
            <person name="Sun H."/>
            <person name="Tritt A."/>
            <person name="Yoshinaga Y."/>
            <person name="Zwiers L.-H.L."/>
            <person name="Turgeon B.G."/>
            <person name="Goodwin S.B."/>
            <person name="Spatafora J.W."/>
            <person name="Crous P.W."/>
            <person name="Grigoriev I.V."/>
        </authorList>
    </citation>
    <scope>NUCLEOTIDE SEQUENCE [LARGE SCALE GENOMIC DNA]</scope>
    <source>
        <strain evidence="7 8">CBS 611.86</strain>
    </source>
</reference>
<feature type="repeat" description="ANK" evidence="3">
    <location>
        <begin position="922"/>
        <end position="954"/>
    </location>
</feature>
<dbReference type="SMART" id="SM00248">
    <property type="entry name" value="ANK"/>
    <property type="match status" value="15"/>
</dbReference>
<dbReference type="PANTHER" id="PTHR23206">
    <property type="entry name" value="MASK PROTEIN"/>
    <property type="match status" value="1"/>
</dbReference>
<feature type="repeat" description="ANK" evidence="3">
    <location>
        <begin position="988"/>
        <end position="1020"/>
    </location>
</feature>
<evidence type="ECO:0000259" key="5">
    <source>
        <dbReference type="Pfam" id="PF22939"/>
    </source>
</evidence>
<dbReference type="InterPro" id="IPR027417">
    <property type="entry name" value="P-loop_NTPase"/>
</dbReference>
<dbReference type="Pfam" id="PF24883">
    <property type="entry name" value="NPHP3_N"/>
    <property type="match status" value="1"/>
</dbReference>
<evidence type="ECO:0000256" key="1">
    <source>
        <dbReference type="ARBA" id="ARBA00022737"/>
    </source>
</evidence>
<dbReference type="Pfam" id="PF17107">
    <property type="entry name" value="SesA"/>
    <property type="match status" value="1"/>
</dbReference>
<keyword evidence="2 3" id="KW-0040">ANK repeat</keyword>
<evidence type="ECO:0000313" key="7">
    <source>
        <dbReference type="EMBL" id="KAF2875355.1"/>
    </source>
</evidence>
<feature type="repeat" description="ANK" evidence="3">
    <location>
        <begin position="1120"/>
        <end position="1152"/>
    </location>
</feature>
<dbReference type="InterPro" id="IPR051631">
    <property type="entry name" value="Ankyrin-KH/SAM_domain"/>
</dbReference>
<accession>A0A7C8MFI3</accession>
<dbReference type="Pfam" id="PF12796">
    <property type="entry name" value="Ank_2"/>
    <property type="match status" value="5"/>
</dbReference>